<dbReference type="Pfam" id="PF00089">
    <property type="entry name" value="Trypsin"/>
    <property type="match status" value="1"/>
</dbReference>
<dbReference type="OrthoDB" id="7166756at2759"/>
<proteinExistence type="predicted"/>
<accession>A0A7E5VIR9</accession>
<keyword evidence="3" id="KW-0720">Serine protease</keyword>
<dbReference type="InterPro" id="IPR043504">
    <property type="entry name" value="Peptidase_S1_PA_chymotrypsin"/>
</dbReference>
<dbReference type="RefSeq" id="XP_026728154.1">
    <property type="nucleotide sequence ID" value="XM_026872353.1"/>
</dbReference>
<evidence type="ECO:0000256" key="6">
    <source>
        <dbReference type="SAM" id="SignalP"/>
    </source>
</evidence>
<dbReference type="PANTHER" id="PTHR24276">
    <property type="entry name" value="POLYSERASE-RELATED"/>
    <property type="match status" value="1"/>
</dbReference>
<feature type="domain" description="Peptidase S1" evidence="7">
    <location>
        <begin position="40"/>
        <end position="263"/>
    </location>
</feature>
<name>A0A7E5VIR9_TRINI</name>
<sequence>MSMWGPLLLVLCACAVNGKLDEDEDQGSSGEHDLDDSTEKIGASISTIYQHPYAATLNSNGTYVCSAIVLNTYWLLTLSKCFDAGIISSYVTHKNLGNFTVRAGSSYNNKGGNLYKIKMLINNFDLRVSAAKLESPMTFSSQVQNVKLPDADDDITLGFLASIIAWTPGGHMRLVNAPVIDPSICEANTKMLPGHYVCVGGVQDPNRHFCRTLLLQRDNGGAVIQNDTLVAISSFINTCALYSKTHAFPKVASFVRWLDSIIWDEDVRPTTPEPPTTASGTKVLPNSTKGPNNQPYYADPGKFMLTLPFDPINVPLEPAEDNSVLPRMSLYESYLQSLAKAKTSTTEDTSVPDQKTEPVQPYVKPVRPQQIYRRMPKKYDRYDYH</sequence>
<evidence type="ECO:0000256" key="1">
    <source>
        <dbReference type="ARBA" id="ARBA00022670"/>
    </source>
</evidence>
<reference evidence="9" key="1">
    <citation type="submission" date="2025-08" db="UniProtKB">
        <authorList>
            <consortium name="RefSeq"/>
        </authorList>
    </citation>
    <scope>IDENTIFICATION</scope>
</reference>
<dbReference type="SUPFAM" id="SSF50494">
    <property type="entry name" value="Trypsin-like serine proteases"/>
    <property type="match status" value="1"/>
</dbReference>
<dbReference type="InterPro" id="IPR009003">
    <property type="entry name" value="Peptidase_S1_PA"/>
</dbReference>
<dbReference type="AlphaFoldDB" id="A0A7E5VIR9"/>
<evidence type="ECO:0000256" key="2">
    <source>
        <dbReference type="ARBA" id="ARBA00022801"/>
    </source>
</evidence>
<dbReference type="SMART" id="SM00020">
    <property type="entry name" value="Tryp_SPc"/>
    <property type="match status" value="1"/>
</dbReference>
<organism evidence="8 9">
    <name type="scientific">Trichoplusia ni</name>
    <name type="common">Cabbage looper</name>
    <dbReference type="NCBI Taxonomy" id="7111"/>
    <lineage>
        <taxon>Eukaryota</taxon>
        <taxon>Metazoa</taxon>
        <taxon>Ecdysozoa</taxon>
        <taxon>Arthropoda</taxon>
        <taxon>Hexapoda</taxon>
        <taxon>Insecta</taxon>
        <taxon>Pterygota</taxon>
        <taxon>Neoptera</taxon>
        <taxon>Endopterygota</taxon>
        <taxon>Lepidoptera</taxon>
        <taxon>Glossata</taxon>
        <taxon>Ditrysia</taxon>
        <taxon>Noctuoidea</taxon>
        <taxon>Noctuidae</taxon>
        <taxon>Plusiinae</taxon>
        <taxon>Trichoplusia</taxon>
    </lineage>
</organism>
<dbReference type="InterPro" id="IPR050430">
    <property type="entry name" value="Peptidase_S1"/>
</dbReference>
<evidence type="ECO:0000313" key="8">
    <source>
        <dbReference type="Proteomes" id="UP000322000"/>
    </source>
</evidence>
<dbReference type="KEGG" id="tnl:113494158"/>
<dbReference type="GO" id="GO:0004252">
    <property type="term" value="F:serine-type endopeptidase activity"/>
    <property type="evidence" value="ECO:0007669"/>
    <property type="project" value="InterPro"/>
</dbReference>
<dbReference type="Proteomes" id="UP000322000">
    <property type="component" value="Chromosome 5"/>
</dbReference>
<gene>
    <name evidence="9" type="primary">LOC113494158</name>
</gene>
<dbReference type="PROSITE" id="PS50240">
    <property type="entry name" value="TRYPSIN_DOM"/>
    <property type="match status" value="1"/>
</dbReference>
<keyword evidence="6" id="KW-0732">Signal</keyword>
<evidence type="ECO:0000256" key="4">
    <source>
        <dbReference type="ARBA" id="ARBA00023157"/>
    </source>
</evidence>
<evidence type="ECO:0000313" key="9">
    <source>
        <dbReference type="RefSeq" id="XP_026728154.1"/>
    </source>
</evidence>
<protein>
    <submittedName>
        <fullName evidence="9">Trypsin-6-like isoform X1</fullName>
    </submittedName>
</protein>
<evidence type="ECO:0000259" key="7">
    <source>
        <dbReference type="PROSITE" id="PS50240"/>
    </source>
</evidence>
<keyword evidence="4" id="KW-1015">Disulfide bond</keyword>
<dbReference type="Gene3D" id="2.40.10.10">
    <property type="entry name" value="Trypsin-like serine proteases"/>
    <property type="match status" value="2"/>
</dbReference>
<dbReference type="InParanoid" id="A0A7E5VIR9"/>
<keyword evidence="8" id="KW-1185">Reference proteome</keyword>
<keyword evidence="2" id="KW-0378">Hydrolase</keyword>
<feature type="compositionally biased region" description="Polar residues" evidence="5">
    <location>
        <begin position="343"/>
        <end position="353"/>
    </location>
</feature>
<dbReference type="GO" id="GO:0006508">
    <property type="term" value="P:proteolysis"/>
    <property type="evidence" value="ECO:0007669"/>
    <property type="project" value="UniProtKB-KW"/>
</dbReference>
<feature type="region of interest" description="Disordered" evidence="5">
    <location>
        <begin position="343"/>
        <end position="367"/>
    </location>
</feature>
<feature type="chain" id="PRO_5028831675" evidence="6">
    <location>
        <begin position="19"/>
        <end position="385"/>
    </location>
</feature>
<evidence type="ECO:0000256" key="5">
    <source>
        <dbReference type="SAM" id="MobiDB-lite"/>
    </source>
</evidence>
<dbReference type="InterPro" id="IPR001254">
    <property type="entry name" value="Trypsin_dom"/>
</dbReference>
<dbReference type="GeneID" id="113494158"/>
<keyword evidence="1" id="KW-0645">Protease</keyword>
<evidence type="ECO:0000256" key="3">
    <source>
        <dbReference type="ARBA" id="ARBA00022825"/>
    </source>
</evidence>
<feature type="compositionally biased region" description="Polar residues" evidence="5">
    <location>
        <begin position="276"/>
        <end position="295"/>
    </location>
</feature>
<feature type="signal peptide" evidence="6">
    <location>
        <begin position="1"/>
        <end position="18"/>
    </location>
</feature>
<feature type="region of interest" description="Disordered" evidence="5">
    <location>
        <begin position="268"/>
        <end position="295"/>
    </location>
</feature>
<dbReference type="PANTHER" id="PTHR24276:SF91">
    <property type="entry name" value="AT26814P-RELATED"/>
    <property type="match status" value="1"/>
</dbReference>